<dbReference type="GO" id="GO:0000160">
    <property type="term" value="P:phosphorelay signal transduction system"/>
    <property type="evidence" value="ECO:0007669"/>
    <property type="project" value="InterPro"/>
</dbReference>
<dbReference type="Gene3D" id="1.25.40.10">
    <property type="entry name" value="Tetratricopeptide repeat domain"/>
    <property type="match status" value="1"/>
</dbReference>
<dbReference type="GO" id="GO:0003677">
    <property type="term" value="F:DNA binding"/>
    <property type="evidence" value="ECO:0007669"/>
    <property type="project" value="UniProtKB-UniRule"/>
</dbReference>
<dbReference type="InterPro" id="IPR001867">
    <property type="entry name" value="OmpR/PhoB-type_DNA-bd"/>
</dbReference>
<evidence type="ECO:0000256" key="5">
    <source>
        <dbReference type="PROSITE-ProRule" id="PRU01091"/>
    </source>
</evidence>
<name>A0A4R5TZZ3_9MICC</name>
<proteinExistence type="inferred from homology"/>
<dbReference type="InterPro" id="IPR011990">
    <property type="entry name" value="TPR-like_helical_dom_sf"/>
</dbReference>
<evidence type="ECO:0000259" key="6">
    <source>
        <dbReference type="PROSITE" id="PS51755"/>
    </source>
</evidence>
<dbReference type="SUPFAM" id="SSF46894">
    <property type="entry name" value="C-terminal effector domain of the bipartite response regulators"/>
    <property type="match status" value="1"/>
</dbReference>
<keyword evidence="3 5" id="KW-0238">DNA-binding</keyword>
<dbReference type="InterPro" id="IPR036388">
    <property type="entry name" value="WH-like_DNA-bd_sf"/>
</dbReference>
<dbReference type="Proteomes" id="UP000295411">
    <property type="component" value="Unassembled WGS sequence"/>
</dbReference>
<dbReference type="AlphaFoldDB" id="A0A4R5TZZ3"/>
<dbReference type="Pfam" id="PF00486">
    <property type="entry name" value="Trans_reg_C"/>
    <property type="match status" value="1"/>
</dbReference>
<organism evidence="7 8">
    <name type="scientific">Arthrobacter crusticola</name>
    <dbReference type="NCBI Taxonomy" id="2547960"/>
    <lineage>
        <taxon>Bacteria</taxon>
        <taxon>Bacillati</taxon>
        <taxon>Actinomycetota</taxon>
        <taxon>Actinomycetes</taxon>
        <taxon>Micrococcales</taxon>
        <taxon>Micrococcaceae</taxon>
        <taxon>Arthrobacter</taxon>
    </lineage>
</organism>
<dbReference type="RefSeq" id="WP_133403228.1">
    <property type="nucleotide sequence ID" value="NZ_SMTK01000002.1"/>
</dbReference>
<dbReference type="PANTHER" id="PTHR35807">
    <property type="entry name" value="TRANSCRIPTIONAL REGULATOR REDD-RELATED"/>
    <property type="match status" value="1"/>
</dbReference>
<protein>
    <submittedName>
        <fullName evidence="7">Response regulator receiver protein</fullName>
    </submittedName>
</protein>
<dbReference type="SMART" id="SM00862">
    <property type="entry name" value="Trans_reg_C"/>
    <property type="match status" value="1"/>
</dbReference>
<accession>A0A4R5TZZ3</accession>
<dbReference type="OrthoDB" id="134712at2"/>
<evidence type="ECO:0000313" key="7">
    <source>
        <dbReference type="EMBL" id="TDK26877.1"/>
    </source>
</evidence>
<feature type="DNA-binding region" description="OmpR/PhoB-type" evidence="5">
    <location>
        <begin position="11"/>
        <end position="117"/>
    </location>
</feature>
<comment type="similarity">
    <text evidence="1">Belongs to the AfsR/DnrI/RedD regulatory family.</text>
</comment>
<gene>
    <name evidence="7" type="ORF">E2F48_06870</name>
</gene>
<keyword evidence="4" id="KW-0804">Transcription</keyword>
<keyword evidence="2" id="KW-0805">Transcription regulation</keyword>
<feature type="domain" description="OmpR/PhoB-type" evidence="6">
    <location>
        <begin position="11"/>
        <end position="117"/>
    </location>
</feature>
<dbReference type="InterPro" id="IPR005158">
    <property type="entry name" value="BTAD"/>
</dbReference>
<dbReference type="InterPro" id="IPR051677">
    <property type="entry name" value="AfsR-DnrI-RedD_regulator"/>
</dbReference>
<evidence type="ECO:0000313" key="8">
    <source>
        <dbReference type="Proteomes" id="UP000295411"/>
    </source>
</evidence>
<dbReference type="Pfam" id="PF03704">
    <property type="entry name" value="BTAD"/>
    <property type="match status" value="1"/>
</dbReference>
<dbReference type="SUPFAM" id="SSF48452">
    <property type="entry name" value="TPR-like"/>
    <property type="match status" value="1"/>
</dbReference>
<keyword evidence="8" id="KW-1185">Reference proteome</keyword>
<dbReference type="Gene3D" id="1.10.10.10">
    <property type="entry name" value="Winged helix-like DNA-binding domain superfamily/Winged helix DNA-binding domain"/>
    <property type="match status" value="1"/>
</dbReference>
<dbReference type="InterPro" id="IPR016032">
    <property type="entry name" value="Sig_transdc_resp-reg_C-effctor"/>
</dbReference>
<comment type="caution">
    <text evidence="7">The sequence shown here is derived from an EMBL/GenBank/DDBJ whole genome shotgun (WGS) entry which is preliminary data.</text>
</comment>
<dbReference type="PROSITE" id="PS51755">
    <property type="entry name" value="OMPR_PHOB"/>
    <property type="match status" value="1"/>
</dbReference>
<evidence type="ECO:0000256" key="2">
    <source>
        <dbReference type="ARBA" id="ARBA00023015"/>
    </source>
</evidence>
<reference evidence="7 8" key="1">
    <citation type="submission" date="2019-03" db="EMBL/GenBank/DDBJ databases">
        <title>Arthrobacter sp. nov., an bacterium isolated from biocrust in Mu Us Desert.</title>
        <authorList>
            <person name="Lixiong L."/>
        </authorList>
    </citation>
    <scope>NUCLEOTIDE SEQUENCE [LARGE SCALE GENOMIC DNA]</scope>
    <source>
        <strain evidence="7 8">SLN-3</strain>
    </source>
</reference>
<evidence type="ECO:0000256" key="4">
    <source>
        <dbReference type="ARBA" id="ARBA00023163"/>
    </source>
</evidence>
<sequence length="322" mass="35010">MSLDKLKNHSEPEAEFPRSISVNLIGDFSVTRGDGTVLRAGDLGGLKTRQIFELLLLRLGSPISKDRLIEVLWGGRAPNGAVATLESYVSMLRRIIQPGHARTGPLRTATGGYLLDAKLVDLDYARFQHLVRSAERCQPADALPRLLTALELCTRPLLGHELTAEWAEEARLGHAAAAQEVRLKAAETASLLGRTTESIRLAQEALSADQLSERAWISMILGLEHAGMAAEGLSAFERCRRVFATHLGCEPGPVLKGAHRRLLHQTAEADPDLSEEVAALLYLGGRLNGTGGSRSLDSGREWTSEIAGRILHNFIQRAHEAS</sequence>
<evidence type="ECO:0000256" key="3">
    <source>
        <dbReference type="ARBA" id="ARBA00023125"/>
    </source>
</evidence>
<dbReference type="EMBL" id="SMTK01000002">
    <property type="protein sequence ID" value="TDK26877.1"/>
    <property type="molecule type" value="Genomic_DNA"/>
</dbReference>
<evidence type="ECO:0000256" key="1">
    <source>
        <dbReference type="ARBA" id="ARBA00005820"/>
    </source>
</evidence>
<dbReference type="PANTHER" id="PTHR35807:SF1">
    <property type="entry name" value="TRANSCRIPTIONAL REGULATOR REDD"/>
    <property type="match status" value="1"/>
</dbReference>
<dbReference type="GO" id="GO:0006355">
    <property type="term" value="P:regulation of DNA-templated transcription"/>
    <property type="evidence" value="ECO:0007669"/>
    <property type="project" value="InterPro"/>
</dbReference>
<dbReference type="SMART" id="SM01043">
    <property type="entry name" value="BTAD"/>
    <property type="match status" value="1"/>
</dbReference>